<dbReference type="InterPro" id="IPR046462">
    <property type="entry name" value="TerL_nuclease"/>
</dbReference>
<evidence type="ECO:0000259" key="1">
    <source>
        <dbReference type="Pfam" id="PF03354"/>
    </source>
</evidence>
<dbReference type="PANTHER" id="PTHR41287:SF1">
    <property type="entry name" value="PROTEIN YMFN"/>
    <property type="match status" value="1"/>
</dbReference>
<dbReference type="PANTHER" id="PTHR41287">
    <property type="match status" value="1"/>
</dbReference>
<organism evidence="3 4">
    <name type="scientific">Anaerococcus hydrogenalis DSM 7454</name>
    <dbReference type="NCBI Taxonomy" id="561177"/>
    <lineage>
        <taxon>Bacteria</taxon>
        <taxon>Bacillati</taxon>
        <taxon>Bacillota</taxon>
        <taxon>Tissierellia</taxon>
        <taxon>Tissierellales</taxon>
        <taxon>Peptoniphilaceae</taxon>
        <taxon>Anaerococcus</taxon>
    </lineage>
</organism>
<comment type="caution">
    <text evidence="3">The sequence shown here is derived from an EMBL/GenBank/DDBJ whole genome shotgun (WGS) entry which is preliminary data.</text>
</comment>
<dbReference type="Pfam" id="PF20441">
    <property type="entry name" value="TerL_nuclease"/>
    <property type="match status" value="1"/>
</dbReference>
<feature type="domain" description="Terminase large subunit-like ATPase" evidence="1">
    <location>
        <begin position="82"/>
        <end position="252"/>
    </location>
</feature>
<evidence type="ECO:0000259" key="2">
    <source>
        <dbReference type="Pfam" id="PF20441"/>
    </source>
</evidence>
<dbReference type="STRING" id="561177.ANHYDRO_01406"/>
<dbReference type="AlphaFoldDB" id="B6W9Y0"/>
<evidence type="ECO:0000313" key="4">
    <source>
        <dbReference type="Proteomes" id="UP000005451"/>
    </source>
</evidence>
<dbReference type="InterPro" id="IPR046461">
    <property type="entry name" value="TerL_ATPase"/>
</dbReference>
<dbReference type="Gene3D" id="3.40.50.300">
    <property type="entry name" value="P-loop containing nucleotide triphosphate hydrolases"/>
    <property type="match status" value="1"/>
</dbReference>
<dbReference type="RefSeq" id="WP_004814599.1">
    <property type="nucleotide sequence ID" value="NZ_ABXA01000036.1"/>
</dbReference>
<dbReference type="Proteomes" id="UP000005451">
    <property type="component" value="Unassembled WGS sequence"/>
</dbReference>
<sequence length="560" mass="65498">MISYDDNYNPLIEYWEWANKNPEKINKKIHIQLNRLARDITDITSDVYFNYKKSNHAIEFVENFCRNIKGKTAGKLVVLDLWEKAFIAAIFGIVYKKTNLRRCKRAVLIIAKKNGKSLLASAIGLYMLIADNEGGPECYAVATKKDQAKIVWDTAKKMVRKDVWLRKYVKTLVNDMVTGFNDGSFKAVASDSDTLDGLNVHFVVMDEIHQWKNGYQLYDIMYRGMDNRDQPLSLITSTAGTIREDLYDQIYEEGSNVLTQEGFKDDRSIFFIYELDKKEEWKDFSKLIKANPGLGTIRNEKSLRDEWERTKANKSMYLKSFLTKNCNIRETDSQSWLSLDDINNEKTFDLKKLKPRYAIGGWDVSSTTDLTCLTFLFRIYGDEQIYIYQQYFIPEEVAEKKIIDDKVPYDKWRKRGLVTYVPGNKIDQEFLFYWARDFAKDNNDFIPLWTGFDIWGADILMKRTKEEYGENSVEEVRQVFKVLSNPMKELEADLKAKRINYNNNPILKWCLANTVIQQDNKGNIQPKKGYSKLRRIDGTASLLDAYITYKRHIDDYLNII</sequence>
<feature type="domain" description="Terminase large subunit-like endonuclease" evidence="2">
    <location>
        <begin position="265"/>
        <end position="548"/>
    </location>
</feature>
<dbReference type="InterPro" id="IPR005021">
    <property type="entry name" value="Terminase_largesu-like"/>
</dbReference>
<dbReference type="eggNOG" id="COG4626">
    <property type="taxonomic scope" value="Bacteria"/>
</dbReference>
<dbReference type="EMBL" id="ABXA01000036">
    <property type="protein sequence ID" value="EEB35740.1"/>
    <property type="molecule type" value="Genomic_DNA"/>
</dbReference>
<proteinExistence type="predicted"/>
<dbReference type="Pfam" id="PF03354">
    <property type="entry name" value="TerL_ATPase"/>
    <property type="match status" value="1"/>
</dbReference>
<accession>B6W9Y0</accession>
<evidence type="ECO:0000313" key="3">
    <source>
        <dbReference type="EMBL" id="EEB35740.1"/>
    </source>
</evidence>
<gene>
    <name evidence="3" type="ORF">ANHYDRO_01406</name>
</gene>
<protein>
    <submittedName>
        <fullName evidence="3">Putative phage terminase, large subunit</fullName>
    </submittedName>
</protein>
<reference evidence="3 4" key="2">
    <citation type="submission" date="2008-10" db="EMBL/GenBank/DDBJ databases">
        <title>Draft genome sequence of Anaerococcus hydrogenalis (DSM 7454).</title>
        <authorList>
            <person name="Sudarsanam P."/>
            <person name="Ley R."/>
            <person name="Guruge J."/>
            <person name="Turnbaugh P.J."/>
            <person name="Mahowald M."/>
            <person name="Liep D."/>
            <person name="Gordon J."/>
        </authorList>
    </citation>
    <scope>NUCLEOTIDE SEQUENCE [LARGE SCALE GENOMIC DNA]</scope>
    <source>
        <strain evidence="3 4">DSM 7454</strain>
    </source>
</reference>
<reference evidence="3 4" key="1">
    <citation type="submission" date="2008-09" db="EMBL/GenBank/DDBJ databases">
        <authorList>
            <person name="Fulton L."/>
            <person name="Clifton S."/>
            <person name="Fulton B."/>
            <person name="Xu J."/>
            <person name="Minx P."/>
            <person name="Pepin K.H."/>
            <person name="Johnson M."/>
            <person name="Thiruvilangam P."/>
            <person name="Bhonagiri V."/>
            <person name="Nash W.E."/>
            <person name="Mardis E.R."/>
            <person name="Wilson R.K."/>
        </authorList>
    </citation>
    <scope>NUCLEOTIDE SEQUENCE [LARGE SCALE GENOMIC DNA]</scope>
    <source>
        <strain evidence="3 4">DSM 7454</strain>
    </source>
</reference>
<dbReference type="InterPro" id="IPR027417">
    <property type="entry name" value="P-loop_NTPase"/>
</dbReference>
<name>B6W9Y0_9FIRM</name>
<dbReference type="GO" id="GO:0004519">
    <property type="term" value="F:endonuclease activity"/>
    <property type="evidence" value="ECO:0007669"/>
    <property type="project" value="InterPro"/>
</dbReference>